<gene>
    <name evidence="1" type="ORF">ACIRA0001_0217</name>
</gene>
<reference evidence="1 2" key="1">
    <citation type="submission" date="2009-07" db="EMBL/GenBank/DDBJ databases">
        <authorList>
            <person name="Madupu R."/>
            <person name="Durkin A.S."/>
            <person name="Torralba M."/>
            <person name="Methe B."/>
            <person name="Sutton G.G."/>
            <person name="Strausberg R.L."/>
            <person name="Nelson K.E."/>
        </authorList>
    </citation>
    <scope>NUCLEOTIDE SEQUENCE [LARGE SCALE GENOMIC DNA]</scope>
    <source>
        <strain evidence="1 2">SK82</strain>
    </source>
</reference>
<dbReference type="RefSeq" id="WP_005404932.1">
    <property type="nucleotide sequence ID" value="NZ_ACVR01000019.1"/>
</dbReference>
<dbReference type="Proteomes" id="UP000018419">
    <property type="component" value="Unassembled WGS sequence"/>
</dbReference>
<keyword evidence="2" id="KW-1185">Reference proteome</keyword>
<evidence type="ECO:0000313" key="2">
    <source>
        <dbReference type="Proteomes" id="UP000018419"/>
    </source>
</evidence>
<evidence type="ECO:0000313" key="1">
    <source>
        <dbReference type="EMBL" id="EET83416.1"/>
    </source>
</evidence>
<dbReference type="GeneID" id="76521368"/>
<dbReference type="EMBL" id="ACVR01000019">
    <property type="protein sequence ID" value="EET83416.1"/>
    <property type="molecule type" value="Genomic_DNA"/>
</dbReference>
<proteinExistence type="predicted"/>
<sequence>MLKQVLKCWLCFHVWSFTKQDGHKLKQCHKCGTIKDQFEF</sequence>
<name>A0ABP2GR69_ACIRA</name>
<protein>
    <submittedName>
        <fullName evidence="1">Uncharacterized protein</fullName>
    </submittedName>
</protein>
<comment type="caution">
    <text evidence="1">The sequence shown here is derived from an EMBL/GenBank/DDBJ whole genome shotgun (WGS) entry which is preliminary data.</text>
</comment>
<organism evidence="1 2">
    <name type="scientific">Acinetobacter radioresistens SK82</name>
    <dbReference type="NCBI Taxonomy" id="596318"/>
    <lineage>
        <taxon>Bacteria</taxon>
        <taxon>Pseudomonadati</taxon>
        <taxon>Pseudomonadota</taxon>
        <taxon>Gammaproteobacteria</taxon>
        <taxon>Moraxellales</taxon>
        <taxon>Moraxellaceae</taxon>
        <taxon>Acinetobacter</taxon>
    </lineage>
</organism>
<accession>A0ABP2GR69</accession>